<name>A0A1L7CDT4_9CORY</name>
<protein>
    <submittedName>
        <fullName evidence="1">Uncharacterized protein</fullName>
    </submittedName>
</protein>
<organism evidence="1 2">
    <name type="scientific">Corynebacterium aquilae DSM 44791</name>
    <dbReference type="NCBI Taxonomy" id="1431546"/>
    <lineage>
        <taxon>Bacteria</taxon>
        <taxon>Bacillati</taxon>
        <taxon>Actinomycetota</taxon>
        <taxon>Actinomycetes</taxon>
        <taxon>Mycobacteriales</taxon>
        <taxon>Corynebacteriaceae</taxon>
        <taxon>Corynebacterium</taxon>
    </lineage>
</organism>
<dbReference type="AlphaFoldDB" id="A0A1L7CDT4"/>
<proteinExistence type="predicted"/>
<dbReference type="Proteomes" id="UP000185478">
    <property type="component" value="Chromosome"/>
</dbReference>
<evidence type="ECO:0000313" key="2">
    <source>
        <dbReference type="Proteomes" id="UP000185478"/>
    </source>
</evidence>
<reference evidence="1 2" key="1">
    <citation type="submission" date="2014-08" db="EMBL/GenBank/DDBJ databases">
        <title>Complete genome sequence of Corynebacterium aquilae S-613T(T) (=DSM 44791(T)), isolated from the choana of a healthy golden eagle.</title>
        <authorList>
            <person name="Ruckert C."/>
            <person name="Albersmeier A."/>
            <person name="Winkler A."/>
            <person name="Kalinowski J."/>
        </authorList>
    </citation>
    <scope>NUCLEOTIDE SEQUENCE [LARGE SCALE GENOMIC DNA]</scope>
    <source>
        <strain evidence="1 2">S-613</strain>
    </source>
</reference>
<keyword evidence="2" id="KW-1185">Reference proteome</keyword>
<dbReference type="RefSeq" id="WP_075724730.1">
    <property type="nucleotide sequence ID" value="NZ_CP009245.1"/>
</dbReference>
<evidence type="ECO:0000313" key="1">
    <source>
        <dbReference type="EMBL" id="APT84032.1"/>
    </source>
</evidence>
<dbReference type="STRING" id="1431546.CAQU_01915"/>
<dbReference type="OrthoDB" id="4138616at2"/>
<gene>
    <name evidence="1" type="ORF">CAQU_01915</name>
</gene>
<accession>A0A1L7CDT4</accession>
<dbReference type="KEGG" id="caqu:CAQU_01915"/>
<sequence>MGQPLATPRETTDHTPVTFPAIVYAHLYKKLGTRDLKGATNKRLRHLDPEHPGVDAMADAYFALHADMNATAHLTVEHAELAAWVLAIHAHGRPSKKLQGQLRTAIEETLREDGVDPAGDPSLNPTIIGWSLGQRAHTELGDTIVKFVLDYPDDTVTKAYGELVTHTLQLVEQHHTERTEMNLSAILVRLMGLMDALAGWPGRSAEAQRILEESYQDETGPIRLSYWPDFLEVVHVRNAITHLNSGGDPSYLEATETLASPKGLLKVIDAARPVVAWMGAAIAVESRSDGSAPHDLWEDVRIELGL</sequence>
<dbReference type="EMBL" id="CP009245">
    <property type="protein sequence ID" value="APT84032.1"/>
    <property type="molecule type" value="Genomic_DNA"/>
</dbReference>